<accession>A0ACC8XGJ1</accession>
<keyword evidence="2" id="KW-1185">Reference proteome</keyword>
<comment type="caution">
    <text evidence="1">The sequence shown here is derived from an EMBL/GenBank/DDBJ whole genome shotgun (WGS) entry which is preliminary data.</text>
</comment>
<name>A0ACC8XGJ1_9FIRM</name>
<evidence type="ECO:0000313" key="2">
    <source>
        <dbReference type="Proteomes" id="UP000188605"/>
    </source>
</evidence>
<sequence>MTKEINDLIQLLKNVADKLIQIQNITLNQSQILLSNEDEDNKVTLLEEMNRYKEELTGEMETIEKKFEERYFERRKGNIEKNVILVLQKNIQEILNLKKEVINLERTNVTIMQTKSKELLGPMKVIKNVNSAITAYKKFSKHSGSI</sequence>
<reference evidence="1" key="1">
    <citation type="submission" date="2016-08" db="EMBL/GenBank/DDBJ databases">
        <authorList>
            <person name="Ngugi D.K."/>
            <person name="Miyake S."/>
            <person name="Stingl U."/>
        </authorList>
    </citation>
    <scope>NUCLEOTIDE SEQUENCE</scope>
    <source>
        <strain evidence="1">SCG-B11WGA-EpuloA1</strain>
    </source>
</reference>
<proteinExistence type="predicted"/>
<gene>
    <name evidence="1" type="ORF">AN396_14000</name>
</gene>
<organism evidence="1 2">
    <name type="scientific">Candidatus Epulonipiscium fishelsonii</name>
    <dbReference type="NCBI Taxonomy" id="77094"/>
    <lineage>
        <taxon>Bacteria</taxon>
        <taxon>Bacillati</taxon>
        <taxon>Bacillota</taxon>
        <taxon>Clostridia</taxon>
        <taxon>Lachnospirales</taxon>
        <taxon>Lachnospiraceae</taxon>
        <taxon>Candidatus Epulonipiscium</taxon>
    </lineage>
</organism>
<evidence type="ECO:0000313" key="1">
    <source>
        <dbReference type="EMBL" id="ONI42568.1"/>
    </source>
</evidence>
<dbReference type="EMBL" id="LJDB01000010">
    <property type="protein sequence ID" value="ONI42568.1"/>
    <property type="molecule type" value="Genomic_DNA"/>
</dbReference>
<dbReference type="Proteomes" id="UP000188605">
    <property type="component" value="Unassembled WGS sequence"/>
</dbReference>
<protein>
    <submittedName>
        <fullName evidence="1">Uncharacterized protein</fullName>
    </submittedName>
</protein>